<dbReference type="EMBL" id="LS483343">
    <property type="protein sequence ID" value="SQF40992.1"/>
    <property type="molecule type" value="Genomic_DNA"/>
</dbReference>
<dbReference type="AlphaFoldDB" id="A0A2X3Y2F0"/>
<reference evidence="1 2" key="1">
    <citation type="submission" date="2018-06" db="EMBL/GenBank/DDBJ databases">
        <authorList>
            <consortium name="Pathogen Informatics"/>
            <person name="Doyle S."/>
        </authorList>
    </citation>
    <scope>NUCLEOTIDE SEQUENCE [LARGE SCALE GENOMIC DNA]</scope>
    <source>
        <strain evidence="1 2">NCTC12278</strain>
    </source>
</reference>
<organism evidence="1 2">
    <name type="scientific">Streptococcus ferus</name>
    <dbReference type="NCBI Taxonomy" id="1345"/>
    <lineage>
        <taxon>Bacteria</taxon>
        <taxon>Bacillati</taxon>
        <taxon>Bacillota</taxon>
        <taxon>Bacilli</taxon>
        <taxon>Lactobacillales</taxon>
        <taxon>Streptococcaceae</taxon>
        <taxon>Streptococcus</taxon>
    </lineage>
</organism>
<sequence length="102" mass="11732">MRETVTKTIAANLFRGIEAVGGHLDICESGLLFRPHGVNFQTQEEFISYEHVLQVQPCMTWGFIPNGLKVVTQQTSYHFVVWRRKHIAAAIMTQLQKFKENL</sequence>
<dbReference type="RefSeq" id="WP_018030738.1">
    <property type="nucleotide sequence ID" value="NZ_JBGZXB010000141.1"/>
</dbReference>
<dbReference type="KEGG" id="sfer:NCTC12278_01587"/>
<dbReference type="InterPro" id="IPR011993">
    <property type="entry name" value="PH-like_dom_sf"/>
</dbReference>
<dbReference type="OrthoDB" id="2085436at2"/>
<gene>
    <name evidence="1" type="ORF">NCTC12278_01587</name>
</gene>
<dbReference type="Proteomes" id="UP000249495">
    <property type="component" value="Chromosome 1"/>
</dbReference>
<name>A0A2X3Y2F0_9STRE</name>
<keyword evidence="2" id="KW-1185">Reference proteome</keyword>
<evidence type="ECO:0000313" key="1">
    <source>
        <dbReference type="EMBL" id="SQF40992.1"/>
    </source>
</evidence>
<evidence type="ECO:0000313" key="2">
    <source>
        <dbReference type="Proteomes" id="UP000249495"/>
    </source>
</evidence>
<protein>
    <submittedName>
        <fullName evidence="1">Uncharacterized protein</fullName>
    </submittedName>
</protein>
<proteinExistence type="predicted"/>
<dbReference type="STRING" id="1123303.GCA_000372425_01415"/>
<dbReference type="Gene3D" id="2.30.29.30">
    <property type="entry name" value="Pleckstrin-homology domain (PH domain)/Phosphotyrosine-binding domain (PTB)"/>
    <property type="match status" value="1"/>
</dbReference>
<accession>A0A2X3Y2F0</accession>